<feature type="transmembrane region" description="Helical" evidence="5">
    <location>
        <begin position="245"/>
        <end position="268"/>
    </location>
</feature>
<comment type="subcellular location">
    <subcellularLocation>
        <location evidence="1">Membrane</location>
        <topology evidence="1">Multi-pass membrane protein</topology>
    </subcellularLocation>
</comment>
<dbReference type="Proteomes" id="UP000191144">
    <property type="component" value="Chromosome E"/>
</dbReference>
<proteinExistence type="predicted"/>
<evidence type="ECO:0000256" key="3">
    <source>
        <dbReference type="ARBA" id="ARBA00022989"/>
    </source>
</evidence>
<sequence length="382" mass="42860">MAKEDVYIASMTGEDYSMNMDMDVEKSRIERLSNEYLKPNIGLVYLLTANLFNSAMVVSTKLLETDQTLEKPITPLQILVVRMFITYVGTVIYMYWNRSTIEHVPWGPPEMRKWLILRGCTGFFGVFGMYYSLMYLSVPDATVITFLGPSITGVLAWMILHERYTKVEATGALVSLLGVILIVRPTFLFGSPGLQQGNDAVESNDPRDRLVATLVALLGVLGASNVYIIIRYIGNRAHAIMSVSYFALIACIVALVGICVFPSIGFQIPQTGRQWFLFSLIGFSGFFMQLLLTMGIQKERAGRGAFMSYSQVIYALIWDLLIWHHLPGIWSWCGMFVIVGSAVCVIKYKPKPQAAVTVGQENSQAIQMQDFEDDDDDQKLKI</sequence>
<feature type="transmembrane region" description="Helical" evidence="5">
    <location>
        <begin position="36"/>
        <end position="56"/>
    </location>
</feature>
<evidence type="ECO:0000259" key="6">
    <source>
        <dbReference type="Pfam" id="PF00892"/>
    </source>
</evidence>
<feature type="transmembrane region" description="Helical" evidence="5">
    <location>
        <begin position="76"/>
        <end position="95"/>
    </location>
</feature>
<dbReference type="InterPro" id="IPR000620">
    <property type="entry name" value="EamA_dom"/>
</dbReference>
<dbReference type="SUPFAM" id="SSF103481">
    <property type="entry name" value="Multidrug resistance efflux transporter EmrE"/>
    <property type="match status" value="2"/>
</dbReference>
<keyword evidence="2 5" id="KW-0812">Transmembrane</keyword>
<feature type="transmembrane region" description="Helical" evidence="5">
    <location>
        <begin position="304"/>
        <end position="323"/>
    </location>
</feature>
<evidence type="ECO:0000256" key="2">
    <source>
        <dbReference type="ARBA" id="ARBA00022692"/>
    </source>
</evidence>
<dbReference type="Pfam" id="PF00892">
    <property type="entry name" value="EamA"/>
    <property type="match status" value="2"/>
</dbReference>
<dbReference type="InterPro" id="IPR037185">
    <property type="entry name" value="EmrE-like"/>
</dbReference>
<evidence type="ECO:0000313" key="8">
    <source>
        <dbReference type="Proteomes" id="UP000191144"/>
    </source>
</evidence>
<keyword evidence="8" id="KW-1185">Reference proteome</keyword>
<dbReference type="AlphaFoldDB" id="A0A1G4JFT7"/>
<feature type="domain" description="EamA" evidence="6">
    <location>
        <begin position="41"/>
        <end position="183"/>
    </location>
</feature>
<reference evidence="8" key="1">
    <citation type="submission" date="2016-03" db="EMBL/GenBank/DDBJ databases">
        <authorList>
            <person name="Devillers Hugo."/>
        </authorList>
    </citation>
    <scope>NUCLEOTIDE SEQUENCE [LARGE SCALE GENOMIC DNA]</scope>
</reference>
<evidence type="ECO:0000256" key="1">
    <source>
        <dbReference type="ARBA" id="ARBA00004141"/>
    </source>
</evidence>
<feature type="transmembrane region" description="Helical" evidence="5">
    <location>
        <begin position="115"/>
        <end position="135"/>
    </location>
</feature>
<dbReference type="EMBL" id="LT598481">
    <property type="protein sequence ID" value="SCU89152.1"/>
    <property type="molecule type" value="Genomic_DNA"/>
</dbReference>
<organism evidence="7 8">
    <name type="scientific">Lachancea meyersii CBS 8951</name>
    <dbReference type="NCBI Taxonomy" id="1266667"/>
    <lineage>
        <taxon>Eukaryota</taxon>
        <taxon>Fungi</taxon>
        <taxon>Dikarya</taxon>
        <taxon>Ascomycota</taxon>
        <taxon>Saccharomycotina</taxon>
        <taxon>Saccharomycetes</taxon>
        <taxon>Saccharomycetales</taxon>
        <taxon>Saccharomycetaceae</taxon>
        <taxon>Lachancea</taxon>
    </lineage>
</organism>
<keyword evidence="3 5" id="KW-1133">Transmembrane helix</keyword>
<dbReference type="GO" id="GO:0016020">
    <property type="term" value="C:membrane"/>
    <property type="evidence" value="ECO:0007669"/>
    <property type="project" value="UniProtKB-SubCell"/>
</dbReference>
<protein>
    <submittedName>
        <fullName evidence="7">LAME_0E02388g1_1</fullName>
    </submittedName>
</protein>
<feature type="transmembrane region" description="Helical" evidence="5">
    <location>
        <begin position="329"/>
        <end position="346"/>
    </location>
</feature>
<accession>A0A1G4JFT7</accession>
<evidence type="ECO:0000256" key="4">
    <source>
        <dbReference type="ARBA" id="ARBA00023136"/>
    </source>
</evidence>
<keyword evidence="4 5" id="KW-0472">Membrane</keyword>
<feature type="transmembrane region" description="Helical" evidence="5">
    <location>
        <begin position="141"/>
        <end position="160"/>
    </location>
</feature>
<gene>
    <name evidence="7" type="ORF">LAME_0E02388G</name>
</gene>
<feature type="domain" description="EamA" evidence="6">
    <location>
        <begin position="213"/>
        <end position="345"/>
    </location>
</feature>
<feature type="transmembrane region" description="Helical" evidence="5">
    <location>
        <begin position="210"/>
        <end position="233"/>
    </location>
</feature>
<evidence type="ECO:0000313" key="7">
    <source>
        <dbReference type="EMBL" id="SCU89152.1"/>
    </source>
</evidence>
<evidence type="ECO:0000256" key="5">
    <source>
        <dbReference type="SAM" id="Phobius"/>
    </source>
</evidence>
<dbReference type="PANTHER" id="PTHR22911">
    <property type="entry name" value="ACYL-MALONYL CONDENSING ENZYME-RELATED"/>
    <property type="match status" value="1"/>
</dbReference>
<name>A0A1G4JFT7_9SACH</name>
<dbReference type="OrthoDB" id="306876at2759"/>
<feature type="transmembrane region" description="Helical" evidence="5">
    <location>
        <begin position="172"/>
        <end position="190"/>
    </location>
</feature>
<dbReference type="PANTHER" id="PTHR22911:SF6">
    <property type="entry name" value="SOLUTE CARRIER FAMILY 35 MEMBER G1"/>
    <property type="match status" value="1"/>
</dbReference>
<feature type="transmembrane region" description="Helical" evidence="5">
    <location>
        <begin position="274"/>
        <end position="292"/>
    </location>
</feature>